<dbReference type="Pfam" id="PF13598">
    <property type="entry name" value="DUF4139"/>
    <property type="match status" value="1"/>
</dbReference>
<evidence type="ECO:0000259" key="4">
    <source>
        <dbReference type="Pfam" id="PF13600"/>
    </source>
</evidence>
<evidence type="ECO:0000256" key="1">
    <source>
        <dbReference type="SAM" id="Coils"/>
    </source>
</evidence>
<dbReference type="EMBL" id="PGGW01000066">
    <property type="protein sequence ID" value="PJE95368.1"/>
    <property type="molecule type" value="Genomic_DNA"/>
</dbReference>
<dbReference type="InterPro" id="IPR037291">
    <property type="entry name" value="DUF4139"/>
</dbReference>
<dbReference type="RefSeq" id="WP_100204012.1">
    <property type="nucleotide sequence ID" value="NZ_PGGW01000066.1"/>
</dbReference>
<organism evidence="5 6">
    <name type="scientific">Streptomyces carminius</name>
    <dbReference type="NCBI Taxonomy" id="2665496"/>
    <lineage>
        <taxon>Bacteria</taxon>
        <taxon>Bacillati</taxon>
        <taxon>Actinomycetota</taxon>
        <taxon>Actinomycetes</taxon>
        <taxon>Kitasatosporales</taxon>
        <taxon>Streptomycetaceae</taxon>
        <taxon>Streptomyces</taxon>
    </lineage>
</organism>
<evidence type="ECO:0008006" key="7">
    <source>
        <dbReference type="Google" id="ProtNLM"/>
    </source>
</evidence>
<dbReference type="PANTHER" id="PTHR31005">
    <property type="entry name" value="DUF4139 DOMAIN-CONTAINING PROTEIN"/>
    <property type="match status" value="1"/>
</dbReference>
<feature type="compositionally biased region" description="Low complexity" evidence="2">
    <location>
        <begin position="1"/>
        <end position="13"/>
    </location>
</feature>
<evidence type="ECO:0000256" key="2">
    <source>
        <dbReference type="SAM" id="MobiDB-lite"/>
    </source>
</evidence>
<keyword evidence="1" id="KW-0175">Coiled coil</keyword>
<feature type="compositionally biased region" description="Gly residues" evidence="2">
    <location>
        <begin position="329"/>
        <end position="347"/>
    </location>
</feature>
<name>A0A2M8LTS9_9ACTN</name>
<sequence length="567" mass="60291">MTDTDTTLPAGTDDGTGGAGTGAGTPTPLPVTAVTCMEDRAQLRRQAAVELAAGAQRLRVGPVTPLAVDRSLRAEVRRDDSPAPGVRVVDARVVRTYAPPRPGGPGEDASAARRAVHVLEEEIRTVRPLRQRLESRLAVLAQARAELYRDVAESAGAGDAEPERWTDRLALLDGETEARAAELHLLSRRLHGLEKELERTRRTLARTEEEPAELTAVVEVVVEADHPGPAVLEVAHLVPCALWRPAYRATLAADERSVRLECDTVVWQRTGEDWDGVRLSLSTARPALAAGPPALREDALVLRDRSAEERHTVRVELREEEVRTVGADGTDGGDGGDGSGDSGGGEGTAELPGPADGGEVRVLAAPAPVTVRSDGLPHRVRLSAFTAPCRTALVCAPELSPLVTRVARLSNGAGHVLLAGPVDLVRGGGFTGRGELPFAGLGEEVLLPFGSEDTYRVVRHVEDRRATGGLAGLGGRTVLTRRVRLFVSRLDAPPDGETPELTVHERVPVSEVSAVGVRLRENACRPEPDEGPDADGMVRYVLRPAPGERREITLEYEISASGAVTGL</sequence>
<evidence type="ECO:0000313" key="6">
    <source>
        <dbReference type="Proteomes" id="UP000230407"/>
    </source>
</evidence>
<reference evidence="5 6" key="1">
    <citation type="submission" date="2017-11" db="EMBL/GenBank/DDBJ databases">
        <title>Streptomyces carmine sp. nov., a novel actinomycete isolated from Sophora alopecuroides in Xinjiang, China.</title>
        <authorList>
            <person name="Wang Y."/>
            <person name="Luo X."/>
            <person name="Wan C."/>
            <person name="Zhang L."/>
        </authorList>
    </citation>
    <scope>NUCLEOTIDE SEQUENCE [LARGE SCALE GENOMIC DNA]</scope>
    <source>
        <strain evidence="5 6">TRM SA0054</strain>
    </source>
</reference>
<evidence type="ECO:0000259" key="3">
    <source>
        <dbReference type="Pfam" id="PF13598"/>
    </source>
</evidence>
<keyword evidence="6" id="KW-1185">Reference proteome</keyword>
<feature type="compositionally biased region" description="Gly residues" evidence="2">
    <location>
        <begin position="14"/>
        <end position="23"/>
    </location>
</feature>
<evidence type="ECO:0000313" key="5">
    <source>
        <dbReference type="EMBL" id="PJE95368.1"/>
    </source>
</evidence>
<dbReference type="Proteomes" id="UP000230407">
    <property type="component" value="Unassembled WGS sequence"/>
</dbReference>
<feature type="region of interest" description="Disordered" evidence="2">
    <location>
        <begin position="1"/>
        <end position="29"/>
    </location>
</feature>
<protein>
    <recommendedName>
        <fullName evidence="7">Mucoidy inhibitor MuiA family protein</fullName>
    </recommendedName>
</protein>
<dbReference type="InterPro" id="IPR011935">
    <property type="entry name" value="CHP02231"/>
</dbReference>
<feature type="region of interest" description="Disordered" evidence="2">
    <location>
        <begin position="316"/>
        <end position="359"/>
    </location>
</feature>
<accession>A0A2M8LTS9</accession>
<proteinExistence type="predicted"/>
<comment type="caution">
    <text evidence="5">The sequence shown here is derived from an EMBL/GenBank/DDBJ whole genome shotgun (WGS) entry which is preliminary data.</text>
</comment>
<feature type="domain" description="DUF4139" evidence="3">
    <location>
        <begin position="232"/>
        <end position="560"/>
    </location>
</feature>
<feature type="coiled-coil region" evidence="1">
    <location>
        <begin position="183"/>
        <end position="210"/>
    </location>
</feature>
<dbReference type="Pfam" id="PF13600">
    <property type="entry name" value="DUF4140"/>
    <property type="match status" value="1"/>
</dbReference>
<gene>
    <name evidence="5" type="ORF">CUT44_24105</name>
</gene>
<dbReference type="NCBIfam" id="TIGR02231">
    <property type="entry name" value="mucoidy inhibitor MuiA family protein"/>
    <property type="match status" value="1"/>
</dbReference>
<dbReference type="AlphaFoldDB" id="A0A2M8LTS9"/>
<feature type="domain" description="DUF4140" evidence="4">
    <location>
        <begin position="34"/>
        <end position="140"/>
    </location>
</feature>
<dbReference type="InterPro" id="IPR025554">
    <property type="entry name" value="DUF4140"/>
</dbReference>
<dbReference type="PANTHER" id="PTHR31005:SF8">
    <property type="entry name" value="DUF4139 DOMAIN-CONTAINING PROTEIN"/>
    <property type="match status" value="1"/>
</dbReference>